<sequence length="105" mass="11893">MDTIKFPSLITNPPKNSILNHKLSKNMGSVLPGSMCSYPPKIYPISSFDNSISQRGKNNIYSPEESNSNKRGNKIIICSYEGCGMKFSRSEHYIRHTRFDFSSPK</sequence>
<dbReference type="OrthoDB" id="6077919at2759"/>
<proteinExistence type="predicted"/>
<evidence type="ECO:0008006" key="3">
    <source>
        <dbReference type="Google" id="ProtNLM"/>
    </source>
</evidence>
<dbReference type="Gene3D" id="3.30.160.60">
    <property type="entry name" value="Classic Zinc Finger"/>
    <property type="match status" value="1"/>
</dbReference>
<evidence type="ECO:0000313" key="1">
    <source>
        <dbReference type="EMBL" id="PVV04688.1"/>
    </source>
</evidence>
<gene>
    <name evidence="1" type="ORF">BB560_000803</name>
</gene>
<dbReference type="Proteomes" id="UP000245609">
    <property type="component" value="Unassembled WGS sequence"/>
</dbReference>
<dbReference type="EMBL" id="MBFS01000093">
    <property type="protein sequence ID" value="PVV04688.1"/>
    <property type="molecule type" value="Genomic_DNA"/>
</dbReference>
<name>A0A2T9ZJC5_9FUNG</name>
<keyword evidence="2" id="KW-1185">Reference proteome</keyword>
<dbReference type="AlphaFoldDB" id="A0A2T9ZJC5"/>
<comment type="caution">
    <text evidence="1">The sequence shown here is derived from an EMBL/GenBank/DDBJ whole genome shotgun (WGS) entry which is preliminary data.</text>
</comment>
<accession>A0A2T9ZJC5</accession>
<protein>
    <recommendedName>
        <fullName evidence="3">C2H2-type domain-containing protein</fullName>
    </recommendedName>
</protein>
<evidence type="ECO:0000313" key="2">
    <source>
        <dbReference type="Proteomes" id="UP000245609"/>
    </source>
</evidence>
<reference evidence="1 2" key="1">
    <citation type="journal article" date="2018" name="MBio">
        <title>Comparative Genomics Reveals the Core Gene Toolbox for the Fungus-Insect Symbiosis.</title>
        <authorList>
            <person name="Wang Y."/>
            <person name="Stata M."/>
            <person name="Wang W."/>
            <person name="Stajich J.E."/>
            <person name="White M.M."/>
            <person name="Moncalvo J.M."/>
        </authorList>
    </citation>
    <scope>NUCLEOTIDE SEQUENCE [LARGE SCALE GENOMIC DNA]</scope>
    <source>
        <strain evidence="1 2">SC-DP-2</strain>
    </source>
</reference>
<organism evidence="1 2">
    <name type="scientific">Smittium megazygosporum</name>
    <dbReference type="NCBI Taxonomy" id="133381"/>
    <lineage>
        <taxon>Eukaryota</taxon>
        <taxon>Fungi</taxon>
        <taxon>Fungi incertae sedis</taxon>
        <taxon>Zoopagomycota</taxon>
        <taxon>Kickxellomycotina</taxon>
        <taxon>Harpellomycetes</taxon>
        <taxon>Harpellales</taxon>
        <taxon>Legeriomycetaceae</taxon>
        <taxon>Smittium</taxon>
    </lineage>
</organism>